<evidence type="ECO:0000313" key="1">
    <source>
        <dbReference type="EMBL" id="TRX47077.1"/>
    </source>
</evidence>
<dbReference type="EMBL" id="VKDI01000028">
    <property type="protein sequence ID" value="TRX47077.1"/>
    <property type="molecule type" value="Genomic_DNA"/>
</dbReference>
<dbReference type="Proteomes" id="UP000316859">
    <property type="component" value="Unassembled WGS sequence"/>
</dbReference>
<sequence length="133" mass="14111">MNVTDANKIIAACNQIAELATRLAAEVEQAAWEGFEDHAGMAGVRPIAAAQLAQPGLEVAYQDHIHQQDAEAPVVEVSVEQVREALAVLSKQGKTAKARELIEQAGAVRLSAVEPSKYAWLLAEAQAVADGLE</sequence>
<gene>
    <name evidence="1" type="ORF">FNY88_10855</name>
</gene>
<accession>A0ABY3CRP4</accession>
<name>A0ABY3CRP4_9CORY</name>
<proteinExistence type="predicted"/>
<evidence type="ECO:0000313" key="2">
    <source>
        <dbReference type="Proteomes" id="UP000316859"/>
    </source>
</evidence>
<organism evidence="1 2">
    <name type="scientific">Corynebacterium guaraldiae</name>
    <dbReference type="NCBI Taxonomy" id="3051103"/>
    <lineage>
        <taxon>Bacteria</taxon>
        <taxon>Bacillati</taxon>
        <taxon>Actinomycetota</taxon>
        <taxon>Actinomycetes</taxon>
        <taxon>Mycobacteriales</taxon>
        <taxon>Corynebacteriaceae</taxon>
        <taxon>Corynebacterium</taxon>
    </lineage>
</organism>
<reference evidence="1 2" key="1">
    <citation type="submission" date="2019-07" db="EMBL/GenBank/DDBJ databases">
        <title>Draft genome of C. aurimucosum strain 2299.</title>
        <authorList>
            <person name="Pacheco L.G.C."/>
            <person name="Aguiar E.R.G.R."/>
            <person name="Santos C.S."/>
            <person name="Rocha D.J.P.G."/>
            <person name="Sant'Anna L.O."/>
            <person name="Mattos-Guaraldi A.L."/>
            <person name="Santos L.S."/>
        </authorList>
    </citation>
    <scope>NUCLEOTIDE SEQUENCE [LARGE SCALE GENOMIC DNA]</scope>
    <source>
        <strain evidence="1 2">2299</strain>
    </source>
</reference>
<comment type="caution">
    <text evidence="1">The sequence shown here is derived from an EMBL/GenBank/DDBJ whole genome shotgun (WGS) entry which is preliminary data.</text>
</comment>
<protein>
    <recommendedName>
        <fullName evidence="3">Phage protein</fullName>
    </recommendedName>
</protein>
<keyword evidence="2" id="KW-1185">Reference proteome</keyword>
<evidence type="ECO:0008006" key="3">
    <source>
        <dbReference type="Google" id="ProtNLM"/>
    </source>
</evidence>